<dbReference type="PANTHER" id="PTHR46018:SF2">
    <property type="entry name" value="ZINC PHOSPHODIESTERASE ELAC PROTEIN 1"/>
    <property type="match status" value="1"/>
</dbReference>
<dbReference type="EMBL" id="JALJOQ010000015">
    <property type="protein sequence ID" value="KAK9810629.1"/>
    <property type="molecule type" value="Genomic_DNA"/>
</dbReference>
<reference evidence="2 3" key="1">
    <citation type="journal article" date="2024" name="Nat. Commun.">
        <title>Phylogenomics reveals the evolutionary origins of lichenization in chlorophyte algae.</title>
        <authorList>
            <person name="Puginier C."/>
            <person name="Libourel C."/>
            <person name="Otte J."/>
            <person name="Skaloud P."/>
            <person name="Haon M."/>
            <person name="Grisel S."/>
            <person name="Petersen M."/>
            <person name="Berrin J.G."/>
            <person name="Delaux P.M."/>
            <person name="Dal Grande F."/>
            <person name="Keller J."/>
        </authorList>
    </citation>
    <scope>NUCLEOTIDE SEQUENCE [LARGE SCALE GENOMIC DNA]</scope>
    <source>
        <strain evidence="2 3">SAG 2036</strain>
    </source>
</reference>
<dbReference type="GO" id="GO:0042781">
    <property type="term" value="F:3'-tRNA processing endoribonuclease activity"/>
    <property type="evidence" value="ECO:0007669"/>
    <property type="project" value="TreeGrafter"/>
</dbReference>
<comment type="caution">
    <text evidence="2">The sequence shown here is derived from an EMBL/GenBank/DDBJ whole genome shotgun (WGS) entry which is preliminary data.</text>
</comment>
<dbReference type="InterPro" id="IPR036866">
    <property type="entry name" value="RibonucZ/Hydroxyglut_hydro"/>
</dbReference>
<dbReference type="Proteomes" id="UP001465755">
    <property type="component" value="Unassembled WGS sequence"/>
</dbReference>
<evidence type="ECO:0000256" key="1">
    <source>
        <dbReference type="SAM" id="MobiDB-lite"/>
    </source>
</evidence>
<evidence type="ECO:0000313" key="3">
    <source>
        <dbReference type="Proteomes" id="UP001465755"/>
    </source>
</evidence>
<proteinExistence type="predicted"/>
<dbReference type="AlphaFoldDB" id="A0AAW1PRT7"/>
<dbReference type="Gene3D" id="3.60.15.10">
    <property type="entry name" value="Ribonuclease Z/Hydroxyacylglutathione hydrolase-like"/>
    <property type="match status" value="1"/>
</dbReference>
<organism evidence="2 3">
    <name type="scientific">Symbiochloris irregularis</name>
    <dbReference type="NCBI Taxonomy" id="706552"/>
    <lineage>
        <taxon>Eukaryota</taxon>
        <taxon>Viridiplantae</taxon>
        <taxon>Chlorophyta</taxon>
        <taxon>core chlorophytes</taxon>
        <taxon>Trebouxiophyceae</taxon>
        <taxon>Trebouxiales</taxon>
        <taxon>Trebouxiaceae</taxon>
        <taxon>Symbiochloris</taxon>
    </lineage>
</organism>
<keyword evidence="3" id="KW-1185">Reference proteome</keyword>
<name>A0AAW1PRT7_9CHLO</name>
<feature type="region of interest" description="Disordered" evidence="1">
    <location>
        <begin position="33"/>
        <end position="52"/>
    </location>
</feature>
<dbReference type="GO" id="GO:0005634">
    <property type="term" value="C:nucleus"/>
    <property type="evidence" value="ECO:0007669"/>
    <property type="project" value="TreeGrafter"/>
</dbReference>
<feature type="compositionally biased region" description="Polar residues" evidence="1">
    <location>
        <begin position="39"/>
        <end position="50"/>
    </location>
</feature>
<dbReference type="SUPFAM" id="SSF56281">
    <property type="entry name" value="Metallo-hydrolase/oxidoreductase"/>
    <property type="match status" value="1"/>
</dbReference>
<evidence type="ECO:0000313" key="2">
    <source>
        <dbReference type="EMBL" id="KAK9810629.1"/>
    </source>
</evidence>
<accession>A0AAW1PRT7</accession>
<protein>
    <submittedName>
        <fullName evidence="2">Uncharacterized protein</fullName>
    </submittedName>
</protein>
<gene>
    <name evidence="2" type="ORF">WJX73_005904</name>
</gene>
<dbReference type="PANTHER" id="PTHR46018">
    <property type="entry name" value="ZINC PHOSPHODIESTERASE ELAC PROTEIN 1"/>
    <property type="match status" value="1"/>
</dbReference>
<feature type="region of interest" description="Disordered" evidence="1">
    <location>
        <begin position="1"/>
        <end position="20"/>
    </location>
</feature>
<sequence length="403" mass="43916">MSPLQPFRGASWRASRPAWQHSRARTVKRCQVVRRPQATAGSNGQATTHQPAVEEKVLWDSKTVSNSTGLQFVPLGTSAHSVSRLRGTPATVLRQKDELWLFECGEDTQRQFLRQPLLRPSKVNRIFVSRTDAGACLGLPGMLCTTSSAREIGLDSTDLPLHVYGPPGLGVFLRHMLQLSDTFLSMPIIVNEFVQHAVPEEELDRPQHLDERSSLYLQRLPPDQLHPQGWTDGGMTAFWNRGRGVGIVRGPDERLSVRPLAMPPAGDPGRTDLRPGDMTWTVKTNSDFLFKAALLPHTSTAFGFVVQEANRVGALNPAKCEAFKVKPGAHFSSLKAGDSVMNTAGEMVHSHQVLNPDRPGRKLAVIGPSTNSPAIAHLAGGADAVLHSASRVAVREDGRESAP</sequence>